<dbReference type="RefSeq" id="WP_254151761.1">
    <property type="nucleotide sequence ID" value="NZ_JAHESD010000003.1"/>
</dbReference>
<reference evidence="2 3" key="1">
    <citation type="submission" date="2021-05" db="EMBL/GenBank/DDBJ databases">
        <title>A Polyphasic approach of four new species of the genus Ohtaekwangia: Ohtaekwangia histidinii sp. nov., Ohtaekwangia cretensis sp. nov., Ohtaekwangia indiensis sp. nov., Ohtaekwangia reichenbachii sp. nov. from diverse environment.</title>
        <authorList>
            <person name="Octaviana S."/>
        </authorList>
    </citation>
    <scope>NUCLEOTIDE SEQUENCE [LARGE SCALE GENOMIC DNA]</scope>
    <source>
        <strain evidence="2 3">PWU20</strain>
    </source>
</reference>
<dbReference type="CDD" id="cd04182">
    <property type="entry name" value="GT_2_like_f"/>
    <property type="match status" value="1"/>
</dbReference>
<dbReference type="InterPro" id="IPR025877">
    <property type="entry name" value="MobA-like_NTP_Trfase"/>
</dbReference>
<dbReference type="PANTHER" id="PTHR43777:SF1">
    <property type="entry name" value="MOLYBDENUM COFACTOR CYTIDYLYLTRANSFERASE"/>
    <property type="match status" value="1"/>
</dbReference>
<dbReference type="SUPFAM" id="SSF53448">
    <property type="entry name" value="Nucleotide-diphospho-sugar transferases"/>
    <property type="match status" value="1"/>
</dbReference>
<dbReference type="PANTHER" id="PTHR43777">
    <property type="entry name" value="MOLYBDENUM COFACTOR CYTIDYLYLTRANSFERASE"/>
    <property type="match status" value="1"/>
</dbReference>
<name>A0ABS5VMR7_9BACT</name>
<dbReference type="Proteomes" id="UP000772618">
    <property type="component" value="Unassembled WGS sequence"/>
</dbReference>
<dbReference type="Gene3D" id="3.90.550.10">
    <property type="entry name" value="Spore Coat Polysaccharide Biosynthesis Protein SpsA, Chain A"/>
    <property type="match status" value="1"/>
</dbReference>
<dbReference type="InterPro" id="IPR029044">
    <property type="entry name" value="Nucleotide-diphossugar_trans"/>
</dbReference>
<dbReference type="EMBL" id="JAHESD010000003">
    <property type="protein sequence ID" value="MBT1702067.1"/>
    <property type="molecule type" value="Genomic_DNA"/>
</dbReference>
<comment type="caution">
    <text evidence="2">The sequence shown here is derived from an EMBL/GenBank/DDBJ whole genome shotgun (WGS) entry which is preliminary data.</text>
</comment>
<accession>A0ABS5VMR7</accession>
<organism evidence="2 3">
    <name type="scientific">Chryseosolibacter indicus</name>
    <dbReference type="NCBI Taxonomy" id="2782351"/>
    <lineage>
        <taxon>Bacteria</taxon>
        <taxon>Pseudomonadati</taxon>
        <taxon>Bacteroidota</taxon>
        <taxon>Cytophagia</taxon>
        <taxon>Cytophagales</taxon>
        <taxon>Chryseotaleaceae</taxon>
        <taxon>Chryseosolibacter</taxon>
    </lineage>
</organism>
<feature type="domain" description="MobA-like NTP transferase" evidence="1">
    <location>
        <begin position="9"/>
        <end position="170"/>
    </location>
</feature>
<evidence type="ECO:0000313" key="3">
    <source>
        <dbReference type="Proteomes" id="UP000772618"/>
    </source>
</evidence>
<sequence>MTKEVSIGCIILAAGSSSRMGQSKQLLPINGEPLLIKTIKEVLSSNVDETLVVLGARQAEHQSLIKDLPIKYTINPNWQRGIGTSIKYGLQSINELRKDLDAVIISVCDQPFLTKDHINKLINAYSRLSKPVVASSYLKTTGTPALFDKQLYNNLTLLGDDEGAKRVIESCTDDSTTIPFENGEFDLDTIEDYTKFLTQLTKISN</sequence>
<proteinExistence type="predicted"/>
<evidence type="ECO:0000313" key="2">
    <source>
        <dbReference type="EMBL" id="MBT1702067.1"/>
    </source>
</evidence>
<dbReference type="Pfam" id="PF12804">
    <property type="entry name" value="NTP_transf_3"/>
    <property type="match status" value="1"/>
</dbReference>
<keyword evidence="3" id="KW-1185">Reference proteome</keyword>
<gene>
    <name evidence="2" type="ORF">KK060_02195</name>
</gene>
<protein>
    <submittedName>
        <fullName evidence="2">Nucleotidyltransferase family protein</fullName>
    </submittedName>
</protein>
<evidence type="ECO:0000259" key="1">
    <source>
        <dbReference type="Pfam" id="PF12804"/>
    </source>
</evidence>